<dbReference type="InterPro" id="IPR012340">
    <property type="entry name" value="NA-bd_OB-fold"/>
</dbReference>
<dbReference type="Gene3D" id="1.20.58.870">
    <property type="match status" value="1"/>
</dbReference>
<name>A0ABQ5SGN4_9CHLO</name>
<feature type="domain" description="MCM C-terminal AAA(+) ATPase" evidence="15">
    <location>
        <begin position="343"/>
        <end position="549"/>
    </location>
</feature>
<evidence type="ECO:0000256" key="6">
    <source>
        <dbReference type="ARBA" id="ARBA00022806"/>
    </source>
</evidence>
<reference evidence="16 17" key="1">
    <citation type="journal article" date="2023" name="IScience">
        <title>Expanded male sex-determining region conserved during the evolution of homothallism in the green alga Volvox.</title>
        <authorList>
            <person name="Yamamoto K."/>
            <person name="Matsuzaki R."/>
            <person name="Mahakham W."/>
            <person name="Heman W."/>
            <person name="Sekimoto H."/>
            <person name="Kawachi M."/>
            <person name="Minakuchi Y."/>
            <person name="Toyoda A."/>
            <person name="Nozaki H."/>
        </authorList>
    </citation>
    <scope>NUCLEOTIDE SEQUENCE [LARGE SCALE GENOMIC DNA]</scope>
    <source>
        <strain evidence="16 17">NIES-4468</strain>
    </source>
</reference>
<feature type="compositionally biased region" description="Basic and acidic residues" evidence="14">
    <location>
        <begin position="709"/>
        <end position="723"/>
    </location>
</feature>
<evidence type="ECO:0000256" key="5">
    <source>
        <dbReference type="ARBA" id="ARBA00022801"/>
    </source>
</evidence>
<dbReference type="PANTHER" id="PTHR11630:SF43">
    <property type="entry name" value="DNA REPLICATION LICENSING FACTOR MCM6"/>
    <property type="match status" value="1"/>
</dbReference>
<evidence type="ECO:0000256" key="7">
    <source>
        <dbReference type="ARBA" id="ARBA00022840"/>
    </source>
</evidence>
<sequence length="892" mass="98547">MSRQDAAFADAVDWTPELVETHFLGFLDTFKDTDDDLEPHYLNALHELKAHDKGTLYVHIGHLNAYDQGLCSYTIAQFNRIEPTLRKALHAFIRTHEPGLVDGTDSREYYVALVSAWPQRMRDLRTSKLGQLTAFAGTVTRSSEVRPELLFGAFKCMECNTVIRGVPQQFKYSPPVLCTNPTCGNKSHWSLIREQSVFCDWQRLKVQEAVEEVPAGSLPRTLDVIMRHEAVETAKAGDKMVFTGQLVVVPDVSALAAPGEKVQLKEGGNRRDGADGVLGLGKGAGGRELTYRVMFLACAAQPADVTKGMVNIRPDVEESSEAIISEYHDGGESMLAMARDPHIYQQLTRSICPSVFGHDNIKQAVLLMLFGGVHKKTSEGINLRGDINVAIVGDPSCAKSQILKYVANFLPRAVYTSGKASSAAGLTASVVREPENNEFAIEAGALMLADNGICCIDEFDKMDVKDQVAIHEAMEQQTISIAKAGIQATLNARASILAAANPMGGRYDKSKPLKYNVALPPAILSRFDLLHVMVDDTTEATDARIATHIINVHRYQQNAFDVPYDTESLQHYIRYARSIKPEITPEARVELVRSYKELRTDDAAPGTQSSYRITVRQLEALIRLSEAMARVYCDKEIKPQYVREAKRLLRASILKIEQSDTLLEDDMPLPGLQRQPEKAPEAQIERGEAPTEEGPYGNDENMPPGVAVGDKRGADAMAEDRQPKRMRTYPSSGTSANQSESGEGATAPAPVTKEPVRVSAQKLNYVKSMLAKKMVEVHNQYLRQLPAYKPGESAETSDDGAPLPESGIRQEELLQWYLDTEALKGKVPNQAAALQELEVVSKIINHLIRKGDTLAVLSRPARQPGEDDASYLQRMQAERVLQLHDNYAPEDE</sequence>
<keyword evidence="4 12" id="KW-0547">Nucleotide-binding</keyword>
<evidence type="ECO:0000256" key="1">
    <source>
        <dbReference type="ARBA" id="ARBA00004123"/>
    </source>
</evidence>
<dbReference type="CDD" id="cd17757">
    <property type="entry name" value="MCM6"/>
    <property type="match status" value="1"/>
</dbReference>
<dbReference type="SUPFAM" id="SSF50249">
    <property type="entry name" value="Nucleic acid-binding proteins"/>
    <property type="match status" value="1"/>
</dbReference>
<keyword evidence="7 12" id="KW-0067">ATP-binding</keyword>
<gene>
    <name evidence="16" type="ORF">VaNZ11_013636</name>
</gene>
<proteinExistence type="inferred from homology"/>
<dbReference type="Pfam" id="PF14551">
    <property type="entry name" value="MCM_N"/>
    <property type="match status" value="1"/>
</dbReference>
<evidence type="ECO:0000256" key="14">
    <source>
        <dbReference type="SAM" id="MobiDB-lite"/>
    </source>
</evidence>
<evidence type="ECO:0000256" key="3">
    <source>
        <dbReference type="ARBA" id="ARBA00022705"/>
    </source>
</evidence>
<dbReference type="InterPro" id="IPR041562">
    <property type="entry name" value="MCM_lid"/>
</dbReference>
<dbReference type="PRINTS" id="PR01662">
    <property type="entry name" value="MCMPROTEIN6"/>
</dbReference>
<evidence type="ECO:0000259" key="15">
    <source>
        <dbReference type="PROSITE" id="PS50051"/>
    </source>
</evidence>
<comment type="catalytic activity">
    <reaction evidence="11 13">
        <text>ATP + H2O = ADP + phosphate + H(+)</text>
        <dbReference type="Rhea" id="RHEA:13065"/>
        <dbReference type="ChEBI" id="CHEBI:15377"/>
        <dbReference type="ChEBI" id="CHEBI:15378"/>
        <dbReference type="ChEBI" id="CHEBI:30616"/>
        <dbReference type="ChEBI" id="CHEBI:43474"/>
        <dbReference type="ChEBI" id="CHEBI:456216"/>
        <dbReference type="EC" id="3.6.4.12"/>
    </reaction>
</comment>
<keyword evidence="3 13" id="KW-0235">DNA replication</keyword>
<evidence type="ECO:0000256" key="2">
    <source>
        <dbReference type="ARBA" id="ARBA00008010"/>
    </source>
</evidence>
<comment type="function">
    <text evidence="13">Acts as component of the MCM2-7 complex (MCM complex) which is the replicative helicase essential for 'once per cell cycle' DNA replication initiation and elongation in eukaryotic cells. The active ATPase sites in the MCM2-7 ring are formed through the interaction surfaces of two neighboring subunits such that a critical structure of a conserved arginine finger motif is provided in trans relative to the ATP-binding site of the Walker A box of the adjacent subunit. The six ATPase active sites, however, are likely to contribute differentially to the complex helicase activity.</text>
</comment>
<dbReference type="Gene3D" id="3.30.1640.10">
    <property type="entry name" value="mini-chromosome maintenance (MCM) complex, chain A, domain 1"/>
    <property type="match status" value="1"/>
</dbReference>
<keyword evidence="6 13" id="KW-0347">Helicase</keyword>
<dbReference type="InterPro" id="IPR031327">
    <property type="entry name" value="MCM"/>
</dbReference>
<evidence type="ECO:0000256" key="4">
    <source>
        <dbReference type="ARBA" id="ARBA00022741"/>
    </source>
</evidence>
<comment type="caution">
    <text evidence="16">The sequence shown here is derived from an EMBL/GenBank/DDBJ whole genome shotgun (WGS) entry which is preliminary data.</text>
</comment>
<dbReference type="InterPro" id="IPR001208">
    <property type="entry name" value="MCM_dom"/>
</dbReference>
<evidence type="ECO:0000256" key="11">
    <source>
        <dbReference type="ARBA" id="ARBA00047995"/>
    </source>
</evidence>
<dbReference type="PANTHER" id="PTHR11630">
    <property type="entry name" value="DNA REPLICATION LICENSING FACTOR MCM FAMILY MEMBER"/>
    <property type="match status" value="1"/>
</dbReference>
<dbReference type="Pfam" id="PF17855">
    <property type="entry name" value="MCM_lid"/>
    <property type="match status" value="1"/>
</dbReference>
<evidence type="ECO:0000313" key="17">
    <source>
        <dbReference type="Proteomes" id="UP001165090"/>
    </source>
</evidence>
<dbReference type="Gene3D" id="3.40.50.300">
    <property type="entry name" value="P-loop containing nucleotide triphosphate hydrolases"/>
    <property type="match status" value="1"/>
</dbReference>
<dbReference type="InterPro" id="IPR008049">
    <property type="entry name" value="MCM6"/>
</dbReference>
<dbReference type="Pfam" id="PF17207">
    <property type="entry name" value="MCM_OB"/>
    <property type="match status" value="1"/>
</dbReference>
<evidence type="ECO:0000313" key="16">
    <source>
        <dbReference type="EMBL" id="GLI69091.1"/>
    </source>
</evidence>
<keyword evidence="8 12" id="KW-0238">DNA-binding</keyword>
<evidence type="ECO:0000256" key="12">
    <source>
        <dbReference type="RuleBase" id="RU004070"/>
    </source>
</evidence>
<feature type="region of interest" description="Disordered" evidence="14">
    <location>
        <begin position="664"/>
        <end position="755"/>
    </location>
</feature>
<comment type="similarity">
    <text evidence="2 12">Belongs to the MCM family.</text>
</comment>
<dbReference type="InterPro" id="IPR027925">
    <property type="entry name" value="MCM_N"/>
</dbReference>
<comment type="subcellular location">
    <subcellularLocation>
        <location evidence="1 13">Nucleus</location>
    </subcellularLocation>
</comment>
<evidence type="ECO:0000256" key="9">
    <source>
        <dbReference type="ARBA" id="ARBA00023242"/>
    </source>
</evidence>
<evidence type="ECO:0000256" key="13">
    <source>
        <dbReference type="RuleBase" id="RU368064"/>
    </source>
</evidence>
<dbReference type="Proteomes" id="UP001165090">
    <property type="component" value="Unassembled WGS sequence"/>
</dbReference>
<dbReference type="InterPro" id="IPR018525">
    <property type="entry name" value="MCM_CS"/>
</dbReference>
<dbReference type="PRINTS" id="PR01657">
    <property type="entry name" value="MCMFAMILY"/>
</dbReference>
<keyword evidence="9" id="KW-0539">Nucleus</keyword>
<dbReference type="EC" id="3.6.4.12" evidence="13"/>
<dbReference type="InterPro" id="IPR041024">
    <property type="entry name" value="Mcm6_C"/>
</dbReference>
<keyword evidence="17" id="KW-1185">Reference proteome</keyword>
<protein>
    <recommendedName>
        <fullName evidence="13">DNA replication licensing factor MCM6</fullName>
        <ecNumber evidence="13">3.6.4.12</ecNumber>
    </recommendedName>
</protein>
<keyword evidence="10 13" id="KW-0131">Cell cycle</keyword>
<accession>A0ABQ5SGN4</accession>
<feature type="compositionally biased region" description="Polar residues" evidence="14">
    <location>
        <begin position="729"/>
        <end position="741"/>
    </location>
</feature>
<comment type="subunit">
    <text evidence="13">Component of the MCM2-7 complex.</text>
</comment>
<dbReference type="SUPFAM" id="SSF52540">
    <property type="entry name" value="P-loop containing nucleoside triphosphate hydrolases"/>
    <property type="match status" value="1"/>
</dbReference>
<dbReference type="Gene3D" id="2.20.28.10">
    <property type="match status" value="1"/>
</dbReference>
<feature type="compositionally biased region" description="Basic and acidic residues" evidence="14">
    <location>
        <begin position="675"/>
        <end position="689"/>
    </location>
</feature>
<dbReference type="PROSITE" id="PS00847">
    <property type="entry name" value="MCM_1"/>
    <property type="match status" value="1"/>
</dbReference>
<dbReference type="Gene3D" id="2.40.50.140">
    <property type="entry name" value="Nucleic acid-binding proteins"/>
    <property type="match status" value="1"/>
</dbReference>
<dbReference type="PROSITE" id="PS50051">
    <property type="entry name" value="MCM_2"/>
    <property type="match status" value="1"/>
</dbReference>
<organism evidence="16 17">
    <name type="scientific">Volvox africanus</name>
    <dbReference type="NCBI Taxonomy" id="51714"/>
    <lineage>
        <taxon>Eukaryota</taxon>
        <taxon>Viridiplantae</taxon>
        <taxon>Chlorophyta</taxon>
        <taxon>core chlorophytes</taxon>
        <taxon>Chlorophyceae</taxon>
        <taxon>CS clade</taxon>
        <taxon>Chlamydomonadales</taxon>
        <taxon>Volvocaceae</taxon>
        <taxon>Volvox</taxon>
    </lineage>
</organism>
<dbReference type="SMART" id="SM00350">
    <property type="entry name" value="MCM"/>
    <property type="match status" value="1"/>
</dbReference>
<dbReference type="EMBL" id="BSDZ01000080">
    <property type="protein sequence ID" value="GLI69091.1"/>
    <property type="molecule type" value="Genomic_DNA"/>
</dbReference>
<dbReference type="InterPro" id="IPR033762">
    <property type="entry name" value="MCM_OB"/>
</dbReference>
<dbReference type="Pfam" id="PF00493">
    <property type="entry name" value="MCM"/>
    <property type="match status" value="1"/>
</dbReference>
<evidence type="ECO:0000256" key="10">
    <source>
        <dbReference type="ARBA" id="ARBA00023306"/>
    </source>
</evidence>
<keyword evidence="5 13" id="KW-0378">Hydrolase</keyword>
<evidence type="ECO:0000256" key="8">
    <source>
        <dbReference type="ARBA" id="ARBA00023125"/>
    </source>
</evidence>
<dbReference type="InterPro" id="IPR027417">
    <property type="entry name" value="P-loop_NTPase"/>
</dbReference>
<dbReference type="Pfam" id="PF18263">
    <property type="entry name" value="WHD_MCM6"/>
    <property type="match status" value="1"/>
</dbReference>